<keyword evidence="3" id="KW-0732">Signal</keyword>
<evidence type="ECO:0000256" key="5">
    <source>
        <dbReference type="SAM" id="Phobius"/>
    </source>
</evidence>
<feature type="region of interest" description="Disordered" evidence="4">
    <location>
        <begin position="2399"/>
        <end position="2438"/>
    </location>
</feature>
<dbReference type="Gene3D" id="2.60.40.10">
    <property type="entry name" value="Immunoglobulins"/>
    <property type="match status" value="9"/>
</dbReference>
<dbReference type="EMBL" id="JAJEPS010000013">
    <property type="protein sequence ID" value="MCC2126999.1"/>
    <property type="molecule type" value="Genomic_DNA"/>
</dbReference>
<feature type="domain" description="SpaA-like prealbumin fold" evidence="6">
    <location>
        <begin position="1637"/>
        <end position="1750"/>
    </location>
</feature>
<dbReference type="RefSeq" id="WP_308459780.1">
    <property type="nucleotide sequence ID" value="NZ_JAJEPS010000013.1"/>
</dbReference>
<gene>
    <name evidence="7" type="ORF">LKD36_12565</name>
</gene>
<keyword evidence="5" id="KW-0472">Membrane</keyword>
<dbReference type="InterPro" id="IPR013783">
    <property type="entry name" value="Ig-like_fold"/>
</dbReference>
<dbReference type="InterPro" id="IPR041033">
    <property type="entry name" value="SpaA_PFL_dom_1"/>
</dbReference>
<accession>A0AAE3A7T5</accession>
<keyword evidence="5" id="KW-1133">Transmembrane helix</keyword>
<evidence type="ECO:0000256" key="1">
    <source>
        <dbReference type="ARBA" id="ARBA00007257"/>
    </source>
</evidence>
<name>A0AAE3A7T5_9FIRM</name>
<dbReference type="Pfam" id="PF17802">
    <property type="entry name" value="SpaA"/>
    <property type="match status" value="7"/>
</dbReference>
<evidence type="ECO:0000256" key="2">
    <source>
        <dbReference type="ARBA" id="ARBA00022525"/>
    </source>
</evidence>
<keyword evidence="2" id="KW-0964">Secreted</keyword>
<dbReference type="PANTHER" id="PTHR36108:SF13">
    <property type="entry name" value="COLOSSIN-B-RELATED"/>
    <property type="match status" value="1"/>
</dbReference>
<feature type="compositionally biased region" description="Basic and acidic residues" evidence="4">
    <location>
        <begin position="2409"/>
        <end position="2428"/>
    </location>
</feature>
<feature type="domain" description="SpaA-like prealbumin fold" evidence="6">
    <location>
        <begin position="2309"/>
        <end position="2387"/>
    </location>
</feature>
<keyword evidence="5" id="KW-0812">Transmembrane</keyword>
<feature type="domain" description="SpaA-like prealbumin fold" evidence="6">
    <location>
        <begin position="1169"/>
        <end position="1220"/>
    </location>
</feature>
<reference evidence="7 8" key="1">
    <citation type="submission" date="2021-10" db="EMBL/GenBank/DDBJ databases">
        <title>Anaerobic single-cell dispensing facilitates the cultivation of human gut bacteria.</title>
        <authorList>
            <person name="Afrizal A."/>
        </authorList>
    </citation>
    <scope>NUCLEOTIDE SEQUENCE [LARGE SCALE GENOMIC DNA]</scope>
    <source>
        <strain evidence="7 8">CLA-AA-H276</strain>
    </source>
</reference>
<evidence type="ECO:0000256" key="4">
    <source>
        <dbReference type="SAM" id="MobiDB-lite"/>
    </source>
</evidence>
<feature type="compositionally biased region" description="Gly residues" evidence="4">
    <location>
        <begin position="470"/>
        <end position="483"/>
    </location>
</feature>
<dbReference type="Proteomes" id="UP001198220">
    <property type="component" value="Unassembled WGS sequence"/>
</dbReference>
<comment type="caution">
    <text evidence="7">The sequence shown here is derived from an EMBL/GenBank/DDBJ whole genome shotgun (WGS) entry which is preliminary data.</text>
</comment>
<proteinExistence type="inferred from homology"/>
<dbReference type="PANTHER" id="PTHR36108">
    <property type="entry name" value="COLOSSIN-B-RELATED"/>
    <property type="match status" value="1"/>
</dbReference>
<comment type="similarity">
    <text evidence="1">Belongs to the serine-aspartate repeat-containing protein (SDr) family.</text>
</comment>
<evidence type="ECO:0000313" key="8">
    <source>
        <dbReference type="Proteomes" id="UP001198220"/>
    </source>
</evidence>
<protein>
    <recommendedName>
        <fullName evidence="6">SpaA-like prealbumin fold domain-containing protein</fullName>
    </recommendedName>
</protein>
<dbReference type="SUPFAM" id="SSF117074">
    <property type="entry name" value="Hypothetical protein PA1324"/>
    <property type="match status" value="1"/>
</dbReference>
<feature type="domain" description="SpaA-like prealbumin fold" evidence="6">
    <location>
        <begin position="1523"/>
        <end position="1622"/>
    </location>
</feature>
<feature type="region of interest" description="Disordered" evidence="4">
    <location>
        <begin position="572"/>
        <end position="596"/>
    </location>
</feature>
<sequence>MKWKEIRRRAGALLLSVAIFAGSVPMGGYAAEEQVLEELQEISDEASDEEIITIPEEGEVETPGTEIEESGEDENTSTENESGEGSEETPEPESEESEPEESEPEESEPEESEPEESEPEESEPEESEPEELEPEEAESEQPDDGQYHFQEGDAASVAVWRDQYLPNGYEDLYALDEAWWENLYDYERDLAEFLKGCIVDFSKEIYIDESLEESTQVLESGVSPEDYFAGTIYEGLSLDDLYRLENCGMGYDDLYEFWMGACAGEESDLYLQYLEEEEAPSEKLQVLAELTEKIAPVNEMLYTPANGDQVSKMSVSATGYSGTSHGTIYKLTLGEQPAMCLSMGKSARSTYLYKADTGTYEKGDDGIGFITYSYGRLGGVNYVCAQVALWLYQKSAGYSKSAVTERAAAMLNTSGMDGDDLDRYTTLVWNIYSGAQNRTHSYYIFHSDNSNSQVVSTSTLPKTYIYSDGGSSGGETGGETGGGEESREYETGSTSASVSDSVTVQAQVTVTKYDGLTNEVLAGAQIRINGKTYGTGTDGMVTHTEEETHKASAEGSTYTYVKDWDSLDAEQRADADSKGYYHSKEEAKKASREEADKKVQDELDDWKDSWKKKFTAEETASPYGYCNNPENSWEVTVKNKKSKEHDFYNKPWEAWIRVTKHDSVTGQSDASLADAEFSVYEYQKETGSYEPYHYEDRKLMTDREDGTYEVGPLYYNPSNEGRFMILETRSPYGYTIDRKTNRFFIQITGEQTIMLTEGNAYNQAGTYPAASDAPADLKAYNEPWKIKIRADKRDEDTGKKLSEVVFRILRYNRLTKDYEETTGYQPKDISVKEQVDGTYLSDWIYWNEQNRGKFYLVEKQARKGYFGAWKDRLSELITGHPAGWTDDDAQGKTVYYFEITGSRTEEGEQEEYCNLKTLTASAGEHGTIINERTKGKVTVQKYDTESESMQVQGDAALEGAVYELRAAEDIIHADGHTGVIYRKGDLVRTGIIGKNGMFSFDQIELGKYTLKEVKASEGYMLDETTYFLTFTWDDETQRVILRDETARSDRNTLTMDDADSGHEKIYTGDYVQKKAFSLIKTSDNQYQTELIPVKNAGFTVYLVSELAGVRNRHLQPENGKTWSADDIRQFYDYDFTGERAATVYKRSMETWTEGDRRWLASVSGGNANEYLVKEMFTDEKGALVSPELPFGTYVVVETTTPENHEMARPFFVRITDDGGVCYTDSTRQVMKEVFSEARDIRFGDHQNASIYKDTGVYRANAVEGRIPQETRYISNNRTETYIRLVKTDTDFMAPDGTLLTPEEMVKGTVLKEGASYRIKATLDQREYELLLKNGWKQDRDGYIWYYEPASRKKYGTVDCPFTPTLLKNAQGKIVDCYLTIPAKLPTGSYELTELTAPEGYVQNGAEQRLADTSEDRLLSYRIETAEKRSIRFVIDNATVYPDGQMGNNRYTLMDQYGNLICTVCQDNQEQKGILELIKHGEKLYGASDREGTALKEKISTSHFRRIWNAAEYEVRDQVFEYQDAPIEGAVFEVYAAEDIYTQELDRRLLEEYGVDTDAYLVWHQDEKIATLTTDRTGYAYLADLYIGSYYIREVTAGDGFVLNPEVQYFSITPQEQTVNFEWVSSDYVNARQKIRMGVEKTDVETKEPLAGAVYGLYNRADIYSYIKENPDKTVPDYRHVQTVFHYVNQDEGRLLIPANTLIATAVTDEEGRAVFTEDLPLGQYYIRELEAPTGYTTTDQMVEVDASYEGESGSQEVEIQDHTNIRYENQKTKHIFVKSDIVSGVTIPGAYLEIWEILVDEHGNLRKQADGSWMLAEKPSASWVSKAAGEELHYFYEKDGYYMELASPEELPEGETLLTKEGHLIEKLEVGKQYVLRETLAPENYVGYEASSEETKEANRELNPATEEVRFLVENDNLVAEHNLKNQRTVGSFSVTKEGEFFTGIRQNLLKMIFQYLFGRVEQAQFDVFVRDDIFTPDGTGRYAEWTNSEGETLKLKKDVKIETVKTDRTGIASVKNLPLGSYYIREVKAGDGSFLLNPEVKDVVLVYEGQEVPVVWAEDTPYINERQKVSIKLVKYSDKNLPVEGAVFGLFAEEDLYGYVISGERVVTPYEEPMIPKDQLLETVISDSDGQVLFEADLPCGYYYVEELCPASGYLQNPERYHFDASYTGQDGEEVLVFRQEVRNTQTSVSVSKRDLTNGEELEGSELAVIEKETGKIVDAWISDKKLHEIRGLKLTGEQEHIYLLREIRPTDGYVTAEEIPFRLIQKTDGDGEWLQEWTVQIQKTAGGITYWKDLDAHQIIMEDDITRVEIRKTESDGKTFLAGAELVLLREDGSEAVSFITHVEESFYMEKLPIGHYILKERSAPDGYEIAEPMEIVVKDTGEKQVFVLINELLPESEQAQPEEQPEESKSEQKPGTKHSDGKTEQEIPVSTPEQIESAHTGDAVFPILLLALVCVSMASFGIGVAVYDWRRRRK</sequence>
<keyword evidence="8" id="KW-1185">Reference proteome</keyword>
<evidence type="ECO:0000259" key="6">
    <source>
        <dbReference type="Pfam" id="PF17802"/>
    </source>
</evidence>
<evidence type="ECO:0000256" key="3">
    <source>
        <dbReference type="ARBA" id="ARBA00022729"/>
    </source>
</evidence>
<feature type="domain" description="SpaA-like prealbumin fold" evidence="6">
    <location>
        <begin position="1993"/>
        <end position="2050"/>
    </location>
</feature>
<feature type="region of interest" description="Disordered" evidence="4">
    <location>
        <begin position="466"/>
        <end position="498"/>
    </location>
</feature>
<organism evidence="7 8">
    <name type="scientific">Hominiventricola filiformis</name>
    <dbReference type="NCBI Taxonomy" id="2885352"/>
    <lineage>
        <taxon>Bacteria</taxon>
        <taxon>Bacillati</taxon>
        <taxon>Bacillota</taxon>
        <taxon>Clostridia</taxon>
        <taxon>Lachnospirales</taxon>
        <taxon>Lachnospiraceae</taxon>
        <taxon>Hominiventricola</taxon>
    </lineage>
</organism>
<feature type="region of interest" description="Disordered" evidence="4">
    <location>
        <begin position="43"/>
        <end position="148"/>
    </location>
</feature>
<feature type="domain" description="SpaA-like prealbumin fold" evidence="6">
    <location>
        <begin position="2071"/>
        <end position="2169"/>
    </location>
</feature>
<feature type="compositionally biased region" description="Acidic residues" evidence="4">
    <location>
        <begin position="43"/>
        <end position="143"/>
    </location>
</feature>
<evidence type="ECO:0000313" key="7">
    <source>
        <dbReference type="EMBL" id="MCC2126999.1"/>
    </source>
</evidence>
<feature type="domain" description="SpaA-like prealbumin fold" evidence="6">
    <location>
        <begin position="952"/>
        <end position="1043"/>
    </location>
</feature>
<feature type="transmembrane region" description="Helical" evidence="5">
    <location>
        <begin position="2446"/>
        <end position="2470"/>
    </location>
</feature>